<comment type="similarity">
    <text evidence="1">Belongs to the bacterial reverse transcriptase family.</text>
</comment>
<dbReference type="Proteomes" id="UP000011991">
    <property type="component" value="Unassembled WGS sequence"/>
</dbReference>
<evidence type="ECO:0000259" key="2">
    <source>
        <dbReference type="PROSITE" id="PS50878"/>
    </source>
</evidence>
<dbReference type="SUPFAM" id="SSF56672">
    <property type="entry name" value="DNA/RNA polymerases"/>
    <property type="match status" value="1"/>
</dbReference>
<evidence type="ECO:0000256" key="1">
    <source>
        <dbReference type="ARBA" id="ARBA00034120"/>
    </source>
</evidence>
<dbReference type="PROSITE" id="PS50878">
    <property type="entry name" value="RT_POL"/>
    <property type="match status" value="1"/>
</dbReference>
<keyword evidence="3" id="KW-0808">Transferase</keyword>
<dbReference type="PANTHER" id="PTHR34047">
    <property type="entry name" value="NUCLEAR INTRON MATURASE 1, MITOCHONDRIAL-RELATED"/>
    <property type="match status" value="1"/>
</dbReference>
<sequence length="176" mass="20200">PEFSVSSFGYRPYRSAQDAAQQVQKIIRSGRRQCVDMDLSKFFDRVQHDVLMSRVSRKVHDKRLLKLIGRYLRAGVMIDGLCQPSEEGTMQGGPLSPLLSNIYLDDLDKELERRGLSFVRYADDFVIFVKSDAAAHRVYASVERFLTLTLKLQVNHVKSSVCKTQELEYVGYEFRG</sequence>
<dbReference type="GO" id="GO:0003964">
    <property type="term" value="F:RNA-directed DNA polymerase activity"/>
    <property type="evidence" value="ECO:0007669"/>
    <property type="project" value="UniProtKB-KW"/>
</dbReference>
<name>M5RDQ8_9BACT</name>
<organism evidence="3 4">
    <name type="scientific">Rhodopirellula maiorica SM1</name>
    <dbReference type="NCBI Taxonomy" id="1265738"/>
    <lineage>
        <taxon>Bacteria</taxon>
        <taxon>Pseudomonadati</taxon>
        <taxon>Planctomycetota</taxon>
        <taxon>Planctomycetia</taxon>
        <taxon>Pirellulales</taxon>
        <taxon>Pirellulaceae</taxon>
        <taxon>Novipirellula</taxon>
    </lineage>
</organism>
<dbReference type="Pfam" id="PF00078">
    <property type="entry name" value="RVT_1"/>
    <property type="match status" value="1"/>
</dbReference>
<proteinExistence type="inferred from homology"/>
<comment type="caution">
    <text evidence="3">The sequence shown here is derived from an EMBL/GenBank/DDBJ whole genome shotgun (WGS) entry which is preliminary data.</text>
</comment>
<dbReference type="InterPro" id="IPR043502">
    <property type="entry name" value="DNA/RNA_pol_sf"/>
</dbReference>
<dbReference type="InterPro" id="IPR000477">
    <property type="entry name" value="RT_dom"/>
</dbReference>
<accession>M5RDQ8</accession>
<dbReference type="EC" id="2.7.7.49" evidence="3"/>
<feature type="non-terminal residue" evidence="3">
    <location>
        <position position="176"/>
    </location>
</feature>
<keyword evidence="3" id="KW-0548">Nucleotidyltransferase</keyword>
<evidence type="ECO:0000313" key="3">
    <source>
        <dbReference type="EMBL" id="EMI17206.1"/>
    </source>
</evidence>
<keyword evidence="4" id="KW-1185">Reference proteome</keyword>
<reference evidence="3 4" key="1">
    <citation type="journal article" date="2013" name="Mar. Genomics">
        <title>Expression of sulfatases in Rhodopirellula baltica and the diversity of sulfatases in the genus Rhodopirellula.</title>
        <authorList>
            <person name="Wegner C.E."/>
            <person name="Richter-Heitmann T."/>
            <person name="Klindworth A."/>
            <person name="Klockow C."/>
            <person name="Richter M."/>
            <person name="Achstetter T."/>
            <person name="Glockner F.O."/>
            <person name="Harder J."/>
        </authorList>
    </citation>
    <scope>NUCLEOTIDE SEQUENCE [LARGE SCALE GENOMIC DNA]</scope>
    <source>
        <strain evidence="3 4">SM1</strain>
    </source>
</reference>
<dbReference type="AlphaFoldDB" id="M5RDQ8"/>
<dbReference type="EMBL" id="ANOG01000841">
    <property type="protein sequence ID" value="EMI17206.1"/>
    <property type="molecule type" value="Genomic_DNA"/>
</dbReference>
<dbReference type="InterPro" id="IPR051083">
    <property type="entry name" value="GrpII_Intron_Splice-Mob/Def"/>
</dbReference>
<gene>
    <name evidence="3" type="ORF">RMSM_05870</name>
</gene>
<feature type="non-terminal residue" evidence="3">
    <location>
        <position position="1"/>
    </location>
</feature>
<dbReference type="CDD" id="cd01651">
    <property type="entry name" value="RT_G2_intron"/>
    <property type="match status" value="1"/>
</dbReference>
<evidence type="ECO:0000313" key="4">
    <source>
        <dbReference type="Proteomes" id="UP000011991"/>
    </source>
</evidence>
<feature type="domain" description="Reverse transcriptase" evidence="2">
    <location>
        <begin position="1"/>
        <end position="174"/>
    </location>
</feature>
<keyword evidence="3" id="KW-0695">RNA-directed DNA polymerase</keyword>
<dbReference type="PANTHER" id="PTHR34047:SF8">
    <property type="entry name" value="PROTEIN YKFC"/>
    <property type="match status" value="1"/>
</dbReference>
<protein>
    <submittedName>
        <fullName evidence="3">RNA-directed DNA polymerase (Reverse transcriptase)</fullName>
        <ecNumber evidence="3">2.7.7.49</ecNumber>
    </submittedName>
</protein>